<comment type="caution">
    <text evidence="1">The sequence shown here is derived from an EMBL/GenBank/DDBJ whole genome shotgun (WGS) entry which is preliminary data.</text>
</comment>
<proteinExistence type="predicted"/>
<dbReference type="Proteomes" id="UP000651156">
    <property type="component" value="Unassembled WGS sequence"/>
</dbReference>
<protein>
    <submittedName>
        <fullName evidence="1">Uncharacterized protein</fullName>
    </submittedName>
</protein>
<reference evidence="1 2" key="1">
    <citation type="submission" date="2020-10" db="EMBL/GenBank/DDBJ databases">
        <authorList>
            <person name="Castelo-Branco R."/>
            <person name="Eusebio N."/>
            <person name="Adriana R."/>
            <person name="Vieira A."/>
            <person name="Brugerolle De Fraissinette N."/>
            <person name="Rezende De Castro R."/>
            <person name="Schneider M.P."/>
            <person name="Vasconcelos V."/>
            <person name="Leao P.N."/>
        </authorList>
    </citation>
    <scope>NUCLEOTIDE SEQUENCE [LARGE SCALE GENOMIC DNA]</scope>
    <source>
        <strain evidence="1 2">LEGE 06123</strain>
    </source>
</reference>
<name>A0ABR9US42_9CHRO</name>
<dbReference type="EMBL" id="JADEWN010000026">
    <property type="protein sequence ID" value="MBE9191087.1"/>
    <property type="molecule type" value="Genomic_DNA"/>
</dbReference>
<gene>
    <name evidence="1" type="ORF">IQ230_12125</name>
</gene>
<accession>A0ABR9US42</accession>
<keyword evidence="2" id="KW-1185">Reference proteome</keyword>
<organism evidence="1 2">
    <name type="scientific">Gloeocapsopsis crepidinum LEGE 06123</name>
    <dbReference type="NCBI Taxonomy" id="588587"/>
    <lineage>
        <taxon>Bacteria</taxon>
        <taxon>Bacillati</taxon>
        <taxon>Cyanobacteriota</taxon>
        <taxon>Cyanophyceae</taxon>
        <taxon>Oscillatoriophycideae</taxon>
        <taxon>Chroococcales</taxon>
        <taxon>Chroococcaceae</taxon>
        <taxon>Gloeocapsopsis</taxon>
    </lineage>
</organism>
<dbReference type="RefSeq" id="WP_193932247.1">
    <property type="nucleotide sequence ID" value="NZ_CAWPMZ010000052.1"/>
</dbReference>
<sequence length="58" mass="6289">MFELGVLATSFIQNLMAQTVVVPEGTIMENLLTYSPVQHQLISHLLTLGVSVMAVGFV</sequence>
<evidence type="ECO:0000313" key="2">
    <source>
        <dbReference type="Proteomes" id="UP000651156"/>
    </source>
</evidence>
<evidence type="ECO:0000313" key="1">
    <source>
        <dbReference type="EMBL" id="MBE9191087.1"/>
    </source>
</evidence>